<keyword evidence="3" id="KW-0862">Zinc</keyword>
<dbReference type="AlphaFoldDB" id="A0AAN4Z6D2"/>
<dbReference type="PROSITE" id="PS00028">
    <property type="entry name" value="ZINC_FINGER_C2H2_1"/>
    <property type="match status" value="1"/>
</dbReference>
<keyword evidence="2 5" id="KW-0863">Zinc-finger</keyword>
<dbReference type="EMBL" id="BTRK01000001">
    <property type="protein sequence ID" value="GMR31365.1"/>
    <property type="molecule type" value="Genomic_DNA"/>
</dbReference>
<sequence>SSYQMGRRMCVVCHLQRDQREMHIFTEDPNKMILWVHAVRATPERRRDLIGLLNMEGARRYLCASHFSPADYDHTEYSAVLRRDAVPFYQDPTVTSKGGQELMPSSTNATSEVKKNPVKIKNEPIDELAEIGQPIAAVVRPSTGISRPRNQSATVAKMEDVNPVASKKLLKCFNCMQSFSSLATRNNHIHTAHTIKSYMCITCDERFTGNDVWQHLRENKGHRIMNEQEQKTLSQKERLTRRSKRKMESNAVMEIEVPEMVVVKGSNKRKTKYQRVDINEPSSVNEVGLLQNFDESNKMGRGTVPNQQSYPLFEKVVKEEEIEDEEPGPSSART</sequence>
<dbReference type="GO" id="GO:0008270">
    <property type="term" value="F:zinc ion binding"/>
    <property type="evidence" value="ECO:0007669"/>
    <property type="project" value="UniProtKB-KW"/>
</dbReference>
<feature type="domain" description="THAP-type" evidence="7">
    <location>
        <begin position="5"/>
        <end position="90"/>
    </location>
</feature>
<dbReference type="SUPFAM" id="SSF57716">
    <property type="entry name" value="Glucocorticoid receptor-like (DNA-binding domain)"/>
    <property type="match status" value="1"/>
</dbReference>
<evidence type="ECO:0000259" key="7">
    <source>
        <dbReference type="PROSITE" id="PS50950"/>
    </source>
</evidence>
<feature type="region of interest" description="Disordered" evidence="6">
    <location>
        <begin position="95"/>
        <end position="115"/>
    </location>
</feature>
<evidence type="ECO:0000256" key="1">
    <source>
        <dbReference type="ARBA" id="ARBA00022723"/>
    </source>
</evidence>
<evidence type="ECO:0000313" key="9">
    <source>
        <dbReference type="Proteomes" id="UP001328107"/>
    </source>
</evidence>
<evidence type="ECO:0000256" key="4">
    <source>
        <dbReference type="ARBA" id="ARBA00023125"/>
    </source>
</evidence>
<keyword evidence="4 5" id="KW-0238">DNA-binding</keyword>
<evidence type="ECO:0000256" key="6">
    <source>
        <dbReference type="SAM" id="MobiDB-lite"/>
    </source>
</evidence>
<keyword evidence="9" id="KW-1185">Reference proteome</keyword>
<protein>
    <recommendedName>
        <fullName evidence="7">THAP-type domain-containing protein</fullName>
    </recommendedName>
</protein>
<dbReference type="PROSITE" id="PS50950">
    <property type="entry name" value="ZF_THAP"/>
    <property type="match status" value="1"/>
</dbReference>
<evidence type="ECO:0000256" key="3">
    <source>
        <dbReference type="ARBA" id="ARBA00022833"/>
    </source>
</evidence>
<organism evidence="8 9">
    <name type="scientific">Pristionchus mayeri</name>
    <dbReference type="NCBI Taxonomy" id="1317129"/>
    <lineage>
        <taxon>Eukaryota</taxon>
        <taxon>Metazoa</taxon>
        <taxon>Ecdysozoa</taxon>
        <taxon>Nematoda</taxon>
        <taxon>Chromadorea</taxon>
        <taxon>Rhabditida</taxon>
        <taxon>Rhabditina</taxon>
        <taxon>Diplogasteromorpha</taxon>
        <taxon>Diplogasteroidea</taxon>
        <taxon>Neodiplogasteridae</taxon>
        <taxon>Pristionchus</taxon>
    </lineage>
</organism>
<evidence type="ECO:0000256" key="5">
    <source>
        <dbReference type="PROSITE-ProRule" id="PRU00309"/>
    </source>
</evidence>
<comment type="caution">
    <text evidence="8">The sequence shown here is derived from an EMBL/GenBank/DDBJ whole genome shotgun (WGS) entry which is preliminary data.</text>
</comment>
<dbReference type="Gene3D" id="3.30.160.60">
    <property type="entry name" value="Classic Zinc Finger"/>
    <property type="match status" value="1"/>
</dbReference>
<dbReference type="GO" id="GO:0003677">
    <property type="term" value="F:DNA binding"/>
    <property type="evidence" value="ECO:0007669"/>
    <property type="project" value="UniProtKB-UniRule"/>
</dbReference>
<evidence type="ECO:0000313" key="8">
    <source>
        <dbReference type="EMBL" id="GMR31365.1"/>
    </source>
</evidence>
<dbReference type="Pfam" id="PF05485">
    <property type="entry name" value="THAP"/>
    <property type="match status" value="1"/>
</dbReference>
<gene>
    <name evidence="8" type="ORF">PMAYCL1PPCAC_01560</name>
</gene>
<dbReference type="InterPro" id="IPR013087">
    <property type="entry name" value="Znf_C2H2_type"/>
</dbReference>
<reference evidence="9" key="1">
    <citation type="submission" date="2022-10" db="EMBL/GenBank/DDBJ databases">
        <title>Genome assembly of Pristionchus species.</title>
        <authorList>
            <person name="Yoshida K."/>
            <person name="Sommer R.J."/>
        </authorList>
    </citation>
    <scope>NUCLEOTIDE SEQUENCE [LARGE SCALE GENOMIC DNA]</scope>
    <source>
        <strain evidence="9">RS5460</strain>
    </source>
</reference>
<proteinExistence type="predicted"/>
<accession>A0AAN4Z6D2</accession>
<dbReference type="InterPro" id="IPR006612">
    <property type="entry name" value="THAP_Znf"/>
</dbReference>
<dbReference type="Proteomes" id="UP001328107">
    <property type="component" value="Unassembled WGS sequence"/>
</dbReference>
<name>A0AAN4Z6D2_9BILA</name>
<feature type="compositionally biased region" description="Polar residues" evidence="6">
    <location>
        <begin position="95"/>
        <end position="111"/>
    </location>
</feature>
<feature type="non-terminal residue" evidence="8">
    <location>
        <position position="1"/>
    </location>
</feature>
<keyword evidence="1" id="KW-0479">Metal-binding</keyword>
<evidence type="ECO:0000256" key="2">
    <source>
        <dbReference type="ARBA" id="ARBA00022771"/>
    </source>
</evidence>